<evidence type="ECO:0000313" key="2">
    <source>
        <dbReference type="Proteomes" id="UP001234989"/>
    </source>
</evidence>
<accession>A0AAF0Q9M7</accession>
<proteinExistence type="predicted"/>
<gene>
    <name evidence="1" type="ORF">MTR67_009881</name>
</gene>
<dbReference type="EMBL" id="CP133613">
    <property type="protein sequence ID" value="WMV16496.1"/>
    <property type="molecule type" value="Genomic_DNA"/>
</dbReference>
<dbReference type="Proteomes" id="UP001234989">
    <property type="component" value="Chromosome 2"/>
</dbReference>
<reference evidence="1" key="1">
    <citation type="submission" date="2023-08" db="EMBL/GenBank/DDBJ databases">
        <title>A de novo genome assembly of Solanum verrucosum Schlechtendal, a Mexican diploid species geographically isolated from the other diploid A-genome species in potato relatives.</title>
        <authorList>
            <person name="Hosaka K."/>
        </authorList>
    </citation>
    <scope>NUCLEOTIDE SEQUENCE</scope>
    <source>
        <tissue evidence="1">Young leaves</tissue>
    </source>
</reference>
<keyword evidence="2" id="KW-1185">Reference proteome</keyword>
<sequence>MYLVNYLEGKK</sequence>
<name>A0AAF0Q9M7_SOLVR</name>
<organism evidence="1 2">
    <name type="scientific">Solanum verrucosum</name>
    <dbReference type="NCBI Taxonomy" id="315347"/>
    <lineage>
        <taxon>Eukaryota</taxon>
        <taxon>Viridiplantae</taxon>
        <taxon>Streptophyta</taxon>
        <taxon>Embryophyta</taxon>
        <taxon>Tracheophyta</taxon>
        <taxon>Spermatophyta</taxon>
        <taxon>Magnoliopsida</taxon>
        <taxon>eudicotyledons</taxon>
        <taxon>Gunneridae</taxon>
        <taxon>Pentapetalae</taxon>
        <taxon>asterids</taxon>
        <taxon>lamiids</taxon>
        <taxon>Solanales</taxon>
        <taxon>Solanaceae</taxon>
        <taxon>Solanoideae</taxon>
        <taxon>Solaneae</taxon>
        <taxon>Solanum</taxon>
    </lineage>
</organism>
<protein>
    <submittedName>
        <fullName evidence="1">Uncharacterized protein</fullName>
    </submittedName>
</protein>
<evidence type="ECO:0000313" key="1">
    <source>
        <dbReference type="EMBL" id="WMV16496.1"/>
    </source>
</evidence>